<dbReference type="AlphaFoldDB" id="Q2W1X3"/>
<keyword evidence="2" id="KW-0732">Signal</keyword>
<reference evidence="4 5" key="1">
    <citation type="journal article" date="2005" name="DNA Res.">
        <title>Complete genome sequence of the facultative anaerobic magnetotactic bacterium Magnetospirillum sp. strain AMB-1.</title>
        <authorList>
            <person name="Matsunaga T."/>
            <person name="Okamura Y."/>
            <person name="Fukuda Y."/>
            <person name="Wahyudi A.T."/>
            <person name="Murase Y."/>
            <person name="Takeyama H."/>
        </authorList>
    </citation>
    <scope>NUCLEOTIDE SEQUENCE [LARGE SCALE GENOMIC DNA]</scope>
    <source>
        <strain evidence="5">ATCC 700264 / AMB-1</strain>
    </source>
</reference>
<name>Q2W1X3_PARM1</name>
<evidence type="ECO:0000313" key="5">
    <source>
        <dbReference type="Proteomes" id="UP000007058"/>
    </source>
</evidence>
<evidence type="ECO:0000313" key="4">
    <source>
        <dbReference type="EMBL" id="BAE52152.1"/>
    </source>
</evidence>
<evidence type="ECO:0000256" key="1">
    <source>
        <dbReference type="ARBA" id="ARBA00017922"/>
    </source>
</evidence>
<protein>
    <recommendedName>
        <fullName evidence="1">Type IV secretion system putative lipoprotein virB7</fullName>
    </recommendedName>
</protein>
<sequence>MRGDGFMKKIILVAGTVLLLAGCSGRWEPFGGFTDPVCMPDGSVSFYQQPDDKGQLGTPRATKENCPWNKAK</sequence>
<dbReference type="InterPro" id="IPR012640">
    <property type="entry name" value="Membr_lipoprot_lipid_attach_CS"/>
</dbReference>
<dbReference type="Proteomes" id="UP000007058">
    <property type="component" value="Chromosome"/>
</dbReference>
<dbReference type="EMBL" id="AP007255">
    <property type="protein sequence ID" value="BAE52152.1"/>
    <property type="molecule type" value="Genomic_DNA"/>
</dbReference>
<organism evidence="4 5">
    <name type="scientific">Paramagnetospirillum magneticum (strain ATCC 700264 / AMB-1)</name>
    <name type="common">Magnetospirillum magneticum</name>
    <dbReference type="NCBI Taxonomy" id="342108"/>
    <lineage>
        <taxon>Bacteria</taxon>
        <taxon>Pseudomonadati</taxon>
        <taxon>Pseudomonadota</taxon>
        <taxon>Alphaproteobacteria</taxon>
        <taxon>Rhodospirillales</taxon>
        <taxon>Magnetospirillaceae</taxon>
        <taxon>Paramagnetospirillum</taxon>
    </lineage>
</organism>
<gene>
    <name evidence="4" type="ordered locus">amb3348</name>
</gene>
<dbReference type="Pfam" id="PF08139">
    <property type="entry name" value="LPAM_1"/>
    <property type="match status" value="1"/>
</dbReference>
<evidence type="ECO:0000256" key="2">
    <source>
        <dbReference type="ARBA" id="ARBA00022729"/>
    </source>
</evidence>
<dbReference type="PROSITE" id="PS51257">
    <property type="entry name" value="PROKAR_LIPOPROTEIN"/>
    <property type="match status" value="1"/>
</dbReference>
<evidence type="ECO:0000256" key="3">
    <source>
        <dbReference type="SAM" id="MobiDB-lite"/>
    </source>
</evidence>
<dbReference type="KEGG" id="mag:amb3348"/>
<accession>Q2W1X3</accession>
<proteinExistence type="predicted"/>
<dbReference type="HOGENOM" id="CLU_2717603_0_0_5"/>
<keyword evidence="5" id="KW-1185">Reference proteome</keyword>
<feature type="region of interest" description="Disordered" evidence="3">
    <location>
        <begin position="50"/>
        <end position="72"/>
    </location>
</feature>